<dbReference type="GO" id="GO:0015095">
    <property type="term" value="F:magnesium ion transmembrane transporter activity"/>
    <property type="evidence" value="ECO:0007669"/>
    <property type="project" value="UniProtKB-ARBA"/>
</dbReference>
<reference evidence="9" key="1">
    <citation type="journal article" date="2007" name="PLoS ONE">
        <title>The first genome sequence of an elite grapevine cultivar (Pinot noir Vitis vinifera L.): coping with a highly heterozygous genome.</title>
        <authorList>
            <person name="Velasco R."/>
            <person name="Zharkikh A."/>
            <person name="Troggio M."/>
            <person name="Cartwright D.A."/>
            <person name="Cestaro A."/>
            <person name="Pruss D."/>
            <person name="Pindo M."/>
            <person name="FitzGerald L.M."/>
            <person name="Vezzulli S."/>
            <person name="Reid J."/>
            <person name="Malacarne G."/>
            <person name="Iliev D."/>
            <person name="Coppola G."/>
            <person name="Wardell B."/>
            <person name="Micheletti D."/>
            <person name="Macalma T."/>
            <person name="Facci M."/>
            <person name="Mitchell J.T."/>
            <person name="Perazzolli M."/>
            <person name="Eldredge G."/>
            <person name="Gatto P."/>
            <person name="Oyzerski R."/>
            <person name="Moretto M."/>
            <person name="Gutin N."/>
            <person name="Stefanini M."/>
            <person name="Chen Y."/>
            <person name="Segala C."/>
            <person name="Davenport C."/>
            <person name="Dematte L."/>
            <person name="Mraz A."/>
            <person name="Battilana J."/>
            <person name="Stormo K."/>
            <person name="Costa F."/>
            <person name="Tao Q."/>
            <person name="Si-Ammour A."/>
            <person name="Harkins T."/>
            <person name="Lackey A."/>
            <person name="Perbost C."/>
            <person name="Taillon B."/>
            <person name="Stella A."/>
            <person name="Solovyev V."/>
            <person name="Fawcett J.A."/>
            <person name="Sterck L."/>
            <person name="Vandepoele K."/>
            <person name="Grando S.M."/>
            <person name="Toppo S."/>
            <person name="Moser C."/>
            <person name="Lanchbury J."/>
            <person name="Bogden R."/>
            <person name="Skolnick M."/>
            <person name="Sgaramella V."/>
            <person name="Bhatnagar S.K."/>
            <person name="Fontana P."/>
            <person name="Gutin A."/>
            <person name="Van de Peer Y."/>
            <person name="Salamini F."/>
            <person name="Viola R."/>
        </authorList>
    </citation>
    <scope>NUCLEOTIDE SEQUENCE</scope>
</reference>
<keyword evidence="6" id="KW-0813">Transport</keyword>
<keyword evidence="3 6" id="KW-0812">Transmembrane</keyword>
<dbReference type="SUPFAM" id="SSF144083">
    <property type="entry name" value="Magnesium transport protein CorA, transmembrane region"/>
    <property type="match status" value="1"/>
</dbReference>
<keyword evidence="6" id="KW-0406">Ion transport</keyword>
<keyword evidence="5 6" id="KW-0472">Membrane</keyword>
<evidence type="ECO:0000256" key="1">
    <source>
        <dbReference type="ARBA" id="ARBA00004141"/>
    </source>
</evidence>
<dbReference type="InterPro" id="IPR045863">
    <property type="entry name" value="CorA_TM1_TM2"/>
</dbReference>
<dbReference type="ExpressionAtlas" id="A5AVP9">
    <property type="expression patterns" value="baseline"/>
</dbReference>
<dbReference type="Pfam" id="PF22099">
    <property type="entry name" value="MRS2-like"/>
    <property type="match status" value="3"/>
</dbReference>
<evidence type="ECO:0000256" key="8">
    <source>
        <dbReference type="SAM" id="MobiDB-lite"/>
    </source>
</evidence>
<evidence type="ECO:0000256" key="2">
    <source>
        <dbReference type="ARBA" id="ARBA00007535"/>
    </source>
</evidence>
<comment type="similarity">
    <text evidence="2 6">Belongs to the CorA metal ion transporter (MIT) (TC 1.A.35.5) family.</text>
</comment>
<evidence type="ECO:0000256" key="6">
    <source>
        <dbReference type="RuleBase" id="RU366041"/>
    </source>
</evidence>
<evidence type="ECO:0000256" key="5">
    <source>
        <dbReference type="ARBA" id="ARBA00023136"/>
    </source>
</evidence>
<keyword evidence="6" id="KW-0460">Magnesium</keyword>
<keyword evidence="7" id="KW-0175">Coiled coil</keyword>
<feature type="transmembrane region" description="Helical" evidence="6">
    <location>
        <begin position="422"/>
        <end position="441"/>
    </location>
</feature>
<organism evidence="9">
    <name type="scientific">Vitis vinifera</name>
    <name type="common">Grape</name>
    <dbReference type="NCBI Taxonomy" id="29760"/>
    <lineage>
        <taxon>Eukaryota</taxon>
        <taxon>Viridiplantae</taxon>
        <taxon>Streptophyta</taxon>
        <taxon>Embryophyta</taxon>
        <taxon>Tracheophyta</taxon>
        <taxon>Spermatophyta</taxon>
        <taxon>Magnoliopsida</taxon>
        <taxon>eudicotyledons</taxon>
        <taxon>Gunneridae</taxon>
        <taxon>Pentapetalae</taxon>
        <taxon>rosids</taxon>
        <taxon>Vitales</taxon>
        <taxon>Vitaceae</taxon>
        <taxon>Viteae</taxon>
        <taxon>Vitis</taxon>
    </lineage>
</organism>
<comment type="caution">
    <text evidence="6">Lacks conserved residue(s) required for the propagation of feature annotation.</text>
</comment>
<dbReference type="EMBL" id="AM437317">
    <property type="protein sequence ID" value="CAN71705.1"/>
    <property type="molecule type" value="Genomic_DNA"/>
</dbReference>
<evidence type="ECO:0000256" key="4">
    <source>
        <dbReference type="ARBA" id="ARBA00022989"/>
    </source>
</evidence>
<dbReference type="CDD" id="cd12823">
    <property type="entry name" value="Mrs2_Mfm1p-like"/>
    <property type="match status" value="1"/>
</dbReference>
<sequence>MADLKERLLPPKPASAVNLREASYRPTASGRQPFQGMDFLGLKKRGQGVRSWIRVDASGNSQIIEVDKFTVMRRCDLPARDLRLLDPLFVYPSTILGREKAIVVNLEQIRCIITADEVLLLNSLDSYVLQYVVELQRRLTAPAMGEGWQMEDADLNRRRGCSNFDNGFVNTSPDYLPFEFRALEVALEAACTFLDAQYEVFAGDGSRLRQLLDPKFLSFGHAPTCQNLDYLSKVELPNLAAELEIEAYPLLDELTSKISTLNLERARRLKSRLVALTRRVQKVRDEIEQLMDDDGDMAEMYLTEKKRRMESSFYGEQSLMGYRSIDGALSVSAPVSPVSSPPETRRLEKSLSVTRSRHESMKSSESATESIEELEMLLEAYFVVIDSTLNKLTSLKEYIDDTEDFINIQLDNVRNQLIQFELLLTTATFVVAIFGVVAGIFGMNFEIPMFDDPGAFKCLMVMVEVQLQLSSNKIKKTKDLTQVEMRVLHLEFLSSLILKMMGEREERKASIVCGNIIELQENGCTEEESEMKLLCECILPWCYPNMVPSSQREGCCAFY</sequence>
<comment type="function">
    <text evidence="6">Magnesium transporter that may mediate the influx of magnesium.</text>
</comment>
<dbReference type="AlphaFoldDB" id="A5AVP9"/>
<evidence type="ECO:0000313" key="9">
    <source>
        <dbReference type="EMBL" id="CAN71705.1"/>
    </source>
</evidence>
<evidence type="ECO:0000256" key="7">
    <source>
        <dbReference type="SAM" id="Coils"/>
    </source>
</evidence>
<feature type="region of interest" description="Disordered" evidence="8">
    <location>
        <begin position="334"/>
        <end position="367"/>
    </location>
</feature>
<dbReference type="GO" id="GO:0016020">
    <property type="term" value="C:membrane"/>
    <property type="evidence" value="ECO:0007669"/>
    <property type="project" value="UniProtKB-SubCell"/>
</dbReference>
<dbReference type="FunFam" id="2.40.128.330:FF:000001">
    <property type="entry name" value="Magnesium transporter MRS2-1"/>
    <property type="match status" value="1"/>
</dbReference>
<dbReference type="PANTHER" id="PTHR13890:SF26">
    <property type="entry name" value="MAGNESIUM TRANSPORTER MRS2-1"/>
    <property type="match status" value="1"/>
</dbReference>
<dbReference type="PANTHER" id="PTHR13890">
    <property type="entry name" value="RNA SPLICING PROTEIN MRS2, MITOCHONDRIAL"/>
    <property type="match status" value="1"/>
</dbReference>
<evidence type="ECO:0000256" key="3">
    <source>
        <dbReference type="ARBA" id="ARBA00022692"/>
    </source>
</evidence>
<gene>
    <name evidence="9" type="ORF">VITISV_001335</name>
</gene>
<dbReference type="Gene3D" id="1.20.58.340">
    <property type="entry name" value="Magnesium transport protein CorA, transmembrane region"/>
    <property type="match status" value="3"/>
</dbReference>
<proteinExistence type="inferred from homology"/>
<dbReference type="InterPro" id="IPR039204">
    <property type="entry name" value="MRS2-like"/>
</dbReference>
<feature type="coiled-coil region" evidence="7">
    <location>
        <begin position="266"/>
        <end position="293"/>
    </location>
</feature>
<protein>
    <recommendedName>
        <fullName evidence="6">Magnesium transporter</fullName>
    </recommendedName>
</protein>
<keyword evidence="4 6" id="KW-1133">Transmembrane helix</keyword>
<comment type="subcellular location">
    <subcellularLocation>
        <location evidence="1 6">Membrane</location>
        <topology evidence="1 6">Multi-pass membrane protein</topology>
    </subcellularLocation>
</comment>
<dbReference type="Gene3D" id="2.40.128.330">
    <property type="match status" value="1"/>
</dbReference>
<accession>A5AVP9</accession>
<name>A5AVP9_VITVI</name>